<sequence length="279" mass="29140">MSRASTKDPAGPVLAVEADYDEPKTLKLPGGTAVILSRPSPVPDRINQDAAAILGAGDESHLLVVADGMGGTRQGGAAAAALVRQLAAQFTPPDPAKPVRAAILDGIEGANAEIHRDLPGSGTTLAAVEITGTAMRGYHIGDSSIFVVGQRGKLKLRSVSHSPVGFAVEAGLLGEDEALLHDELHLVSNMVGSPEMRIELGAPLELARFDTVLVASDGLTDNLTVSEIIESIRKGPLREGVARLVELALSRMNSEDTGQPGKPDDLSLIAYRRDRSQKG</sequence>
<evidence type="ECO:0000313" key="4">
    <source>
        <dbReference type="Proteomes" id="UP001374893"/>
    </source>
</evidence>
<feature type="region of interest" description="Disordered" evidence="1">
    <location>
        <begin position="253"/>
        <end position="279"/>
    </location>
</feature>
<reference evidence="3 4" key="1">
    <citation type="submission" date="2021-06" db="EMBL/GenBank/DDBJ databases">
        <title>Complete genome of Haloferula helveola possessing various polysaccharide degrading enzymes.</title>
        <authorList>
            <person name="Takami H."/>
            <person name="Huang C."/>
            <person name="Hamasaki K."/>
        </authorList>
    </citation>
    <scope>NUCLEOTIDE SEQUENCE [LARGE SCALE GENOMIC DNA]</scope>
    <source>
        <strain evidence="3 4">CN-1</strain>
    </source>
</reference>
<dbReference type="PROSITE" id="PS51746">
    <property type="entry name" value="PPM_2"/>
    <property type="match status" value="1"/>
</dbReference>
<gene>
    <name evidence="3" type="ORF">HAHE_06060</name>
</gene>
<dbReference type="Proteomes" id="UP001374893">
    <property type="component" value="Chromosome"/>
</dbReference>
<evidence type="ECO:0000313" key="3">
    <source>
        <dbReference type="EMBL" id="BCX46698.1"/>
    </source>
</evidence>
<dbReference type="SMART" id="SM00332">
    <property type="entry name" value="PP2Cc"/>
    <property type="match status" value="1"/>
</dbReference>
<dbReference type="EMBL" id="AP024702">
    <property type="protein sequence ID" value="BCX46698.1"/>
    <property type="molecule type" value="Genomic_DNA"/>
</dbReference>
<accession>A0ABN6GZQ4</accession>
<feature type="domain" description="PPM-type phosphatase" evidence="2">
    <location>
        <begin position="33"/>
        <end position="273"/>
    </location>
</feature>
<evidence type="ECO:0000259" key="2">
    <source>
        <dbReference type="PROSITE" id="PS51746"/>
    </source>
</evidence>
<dbReference type="CDD" id="cd00143">
    <property type="entry name" value="PP2Cc"/>
    <property type="match status" value="1"/>
</dbReference>
<protein>
    <submittedName>
        <fullName evidence="3">Serine/threonine phosphatase</fullName>
    </submittedName>
</protein>
<dbReference type="RefSeq" id="WP_338688541.1">
    <property type="nucleotide sequence ID" value="NZ_AP024702.1"/>
</dbReference>
<proteinExistence type="predicted"/>
<dbReference type="SUPFAM" id="SSF81606">
    <property type="entry name" value="PP2C-like"/>
    <property type="match status" value="1"/>
</dbReference>
<name>A0ABN6GZQ4_9BACT</name>
<evidence type="ECO:0000256" key="1">
    <source>
        <dbReference type="SAM" id="MobiDB-lite"/>
    </source>
</evidence>
<dbReference type="Pfam" id="PF13672">
    <property type="entry name" value="PP2C_2"/>
    <property type="match status" value="1"/>
</dbReference>
<dbReference type="SMART" id="SM00331">
    <property type="entry name" value="PP2C_SIG"/>
    <property type="match status" value="1"/>
</dbReference>
<dbReference type="InterPro" id="IPR001932">
    <property type="entry name" value="PPM-type_phosphatase-like_dom"/>
</dbReference>
<dbReference type="InterPro" id="IPR036457">
    <property type="entry name" value="PPM-type-like_dom_sf"/>
</dbReference>
<dbReference type="Gene3D" id="3.60.40.10">
    <property type="entry name" value="PPM-type phosphatase domain"/>
    <property type="match status" value="1"/>
</dbReference>
<organism evidence="3 4">
    <name type="scientific">Haloferula helveola</name>
    <dbReference type="NCBI Taxonomy" id="490095"/>
    <lineage>
        <taxon>Bacteria</taxon>
        <taxon>Pseudomonadati</taxon>
        <taxon>Verrucomicrobiota</taxon>
        <taxon>Verrucomicrobiia</taxon>
        <taxon>Verrucomicrobiales</taxon>
        <taxon>Verrucomicrobiaceae</taxon>
        <taxon>Haloferula</taxon>
    </lineage>
</organism>
<keyword evidence="4" id="KW-1185">Reference proteome</keyword>